<dbReference type="Pfam" id="PF00296">
    <property type="entry name" value="Bac_luciferase"/>
    <property type="match status" value="1"/>
</dbReference>
<dbReference type="GO" id="GO:0016705">
    <property type="term" value="F:oxidoreductase activity, acting on paired donors, with incorporation or reduction of molecular oxygen"/>
    <property type="evidence" value="ECO:0007669"/>
    <property type="project" value="InterPro"/>
</dbReference>
<reference evidence="4 5" key="1">
    <citation type="submission" date="2020-02" db="EMBL/GenBank/DDBJ databases">
        <authorList>
            <person name="Kim H.M."/>
            <person name="Jeon C.O."/>
        </authorList>
    </citation>
    <scope>NUCLEOTIDE SEQUENCE [LARGE SCALE GENOMIC DNA]</scope>
    <source>
        <strain evidence="4 5">PeD5</strain>
    </source>
</reference>
<evidence type="ECO:0000313" key="4">
    <source>
        <dbReference type="EMBL" id="NGM19733.1"/>
    </source>
</evidence>
<dbReference type="SUPFAM" id="SSF51679">
    <property type="entry name" value="Bacterial luciferase-like"/>
    <property type="match status" value="1"/>
</dbReference>
<dbReference type="InterPro" id="IPR050766">
    <property type="entry name" value="Bact_Lucif_Oxidored"/>
</dbReference>
<evidence type="ECO:0000259" key="3">
    <source>
        <dbReference type="Pfam" id="PF00296"/>
    </source>
</evidence>
<organism evidence="4 5">
    <name type="scientific">Falsiroseomonas algicola</name>
    <dbReference type="NCBI Taxonomy" id="2716930"/>
    <lineage>
        <taxon>Bacteria</taxon>
        <taxon>Pseudomonadati</taxon>
        <taxon>Pseudomonadota</taxon>
        <taxon>Alphaproteobacteria</taxon>
        <taxon>Acetobacterales</taxon>
        <taxon>Roseomonadaceae</taxon>
        <taxon>Falsiroseomonas</taxon>
    </lineage>
</organism>
<keyword evidence="2" id="KW-0503">Monooxygenase</keyword>
<dbReference type="EMBL" id="JAAIKB010000002">
    <property type="protein sequence ID" value="NGM19733.1"/>
    <property type="molecule type" value="Genomic_DNA"/>
</dbReference>
<gene>
    <name evidence="4" type="ORF">G3576_06880</name>
</gene>
<dbReference type="GO" id="GO:0004497">
    <property type="term" value="F:monooxygenase activity"/>
    <property type="evidence" value="ECO:0007669"/>
    <property type="project" value="UniProtKB-KW"/>
</dbReference>
<proteinExistence type="predicted"/>
<feature type="domain" description="Luciferase-like" evidence="3">
    <location>
        <begin position="1"/>
        <end position="303"/>
    </location>
</feature>
<dbReference type="Proteomes" id="UP000475385">
    <property type="component" value="Unassembled WGS sequence"/>
</dbReference>
<name>A0A6M1LHF6_9PROT</name>
<dbReference type="InterPro" id="IPR036661">
    <property type="entry name" value="Luciferase-like_sf"/>
</dbReference>
<comment type="caution">
    <text evidence="4">The sequence shown here is derived from an EMBL/GenBank/DDBJ whole genome shotgun (WGS) entry which is preliminary data.</text>
</comment>
<evidence type="ECO:0000313" key="5">
    <source>
        <dbReference type="Proteomes" id="UP000475385"/>
    </source>
</evidence>
<dbReference type="GO" id="GO:0005829">
    <property type="term" value="C:cytosol"/>
    <property type="evidence" value="ECO:0007669"/>
    <property type="project" value="TreeGrafter"/>
</dbReference>
<evidence type="ECO:0000256" key="1">
    <source>
        <dbReference type="ARBA" id="ARBA00023002"/>
    </source>
</evidence>
<sequence length="358" mass="40213">MEFGIFILMQQRGYHQSSADVLLAATEQTIAADQAGIDAAWYAEHHFSNYGLCGSPLMMVAHMASQTKRIRLGSAICVLPMYHPLRLLTEVGFCDTVTNGRLNFGVGSGYQKFEFDRFGVDIADAPAMFHELLDIMKLGLTQKGFSYEGKHFQLPLTSISMRCVQQPMPPIWVAASHAETQARTIREGYNLFVTALLNGTDRLQQMRDNLSAIAVKEGKRIEDTTLGLLRCAYVSDSKAEVMSYLENARYQRRISEALKFRRAQSDDGFLVKEEESPNDLTLDQMHDNLPVGSVDRVVERMVQEIRILKPKHVAIQTQLGDFDHKTMMKQIELWGTRIIPAIRKELGVDAPVATLAAE</sequence>
<keyword evidence="1" id="KW-0560">Oxidoreductase</keyword>
<protein>
    <submittedName>
        <fullName evidence="4">LLM class flavin-dependent oxidoreductase</fullName>
    </submittedName>
</protein>
<dbReference type="RefSeq" id="WP_164693613.1">
    <property type="nucleotide sequence ID" value="NZ_JAAIKB010000002.1"/>
</dbReference>
<dbReference type="AlphaFoldDB" id="A0A6M1LHF6"/>
<reference evidence="4 5" key="2">
    <citation type="submission" date="2020-03" db="EMBL/GenBank/DDBJ databases">
        <title>Roseomonas stagni sp. nov., isolated from pond water in Japan.</title>
        <authorList>
            <person name="Furuhata K."/>
            <person name="Miyamoto H."/>
            <person name="Goto K."/>
        </authorList>
    </citation>
    <scope>NUCLEOTIDE SEQUENCE [LARGE SCALE GENOMIC DNA]</scope>
    <source>
        <strain evidence="4 5">PeD5</strain>
    </source>
</reference>
<dbReference type="InterPro" id="IPR011251">
    <property type="entry name" value="Luciferase-like_dom"/>
</dbReference>
<dbReference type="PANTHER" id="PTHR30137">
    <property type="entry name" value="LUCIFERASE-LIKE MONOOXYGENASE"/>
    <property type="match status" value="1"/>
</dbReference>
<keyword evidence="5" id="KW-1185">Reference proteome</keyword>
<dbReference type="PANTHER" id="PTHR30137:SF8">
    <property type="entry name" value="BLR5498 PROTEIN"/>
    <property type="match status" value="1"/>
</dbReference>
<dbReference type="Gene3D" id="3.20.20.30">
    <property type="entry name" value="Luciferase-like domain"/>
    <property type="match status" value="1"/>
</dbReference>
<evidence type="ECO:0000256" key="2">
    <source>
        <dbReference type="ARBA" id="ARBA00023033"/>
    </source>
</evidence>
<accession>A0A6M1LHF6</accession>